<dbReference type="EMBL" id="CP009404">
    <property type="protein sequence ID" value="AIO02718.1"/>
    <property type="molecule type" value="Genomic_DNA"/>
</dbReference>
<dbReference type="GeneID" id="22579616"/>
<feature type="region of interest" description="Disordered" evidence="1">
    <location>
        <begin position="512"/>
        <end position="607"/>
    </location>
</feature>
<dbReference type="OrthoDB" id="267913at2759"/>
<feature type="region of interest" description="Disordered" evidence="1">
    <location>
        <begin position="408"/>
        <end position="432"/>
    </location>
</feature>
<dbReference type="Proteomes" id="UP000063063">
    <property type="component" value="Chromosome 35"/>
</dbReference>
<feature type="compositionally biased region" description="Polar residues" evidence="1">
    <location>
        <begin position="575"/>
        <end position="605"/>
    </location>
</feature>
<feature type="compositionally biased region" description="Basic and acidic residues" evidence="1">
    <location>
        <begin position="93"/>
        <end position="103"/>
    </location>
</feature>
<gene>
    <name evidence="2" type="ORF">LPMP_355880</name>
</gene>
<feature type="region of interest" description="Disordered" evidence="1">
    <location>
        <begin position="37"/>
        <end position="56"/>
    </location>
</feature>
<dbReference type="RefSeq" id="XP_010703518.1">
    <property type="nucleotide sequence ID" value="XM_010705216.1"/>
</dbReference>
<protein>
    <submittedName>
        <fullName evidence="2">Uncharacterized protein</fullName>
    </submittedName>
</protein>
<keyword evidence="3" id="KW-1185">Reference proteome</keyword>
<feature type="compositionally biased region" description="Polar residues" evidence="1">
    <location>
        <begin position="204"/>
        <end position="228"/>
    </location>
</feature>
<feature type="compositionally biased region" description="Low complexity" evidence="1">
    <location>
        <begin position="283"/>
        <end position="295"/>
    </location>
</feature>
<proteinExistence type="predicted"/>
<evidence type="ECO:0000256" key="1">
    <source>
        <dbReference type="SAM" id="MobiDB-lite"/>
    </source>
</evidence>
<organism evidence="2 3">
    <name type="scientific">Leishmania panamensis</name>
    <dbReference type="NCBI Taxonomy" id="5679"/>
    <lineage>
        <taxon>Eukaryota</taxon>
        <taxon>Discoba</taxon>
        <taxon>Euglenozoa</taxon>
        <taxon>Kinetoplastea</taxon>
        <taxon>Metakinetoplastina</taxon>
        <taxon>Trypanosomatida</taxon>
        <taxon>Trypanosomatidae</taxon>
        <taxon>Leishmaniinae</taxon>
        <taxon>Leishmania</taxon>
        <taxon>Leishmania guyanensis species complex</taxon>
    </lineage>
</organism>
<dbReference type="VEuPathDB" id="TriTrypDB:LPMP_355880"/>
<feature type="compositionally biased region" description="Basic and acidic residues" evidence="1">
    <location>
        <begin position="187"/>
        <end position="197"/>
    </location>
</feature>
<feature type="compositionally biased region" description="Low complexity" evidence="1">
    <location>
        <begin position="121"/>
        <end position="142"/>
    </location>
</feature>
<feature type="compositionally biased region" description="Basic residues" evidence="1">
    <location>
        <begin position="104"/>
        <end position="116"/>
    </location>
</feature>
<evidence type="ECO:0000313" key="2">
    <source>
        <dbReference type="EMBL" id="AIO02718.1"/>
    </source>
</evidence>
<feature type="compositionally biased region" description="Polar residues" evidence="1">
    <location>
        <begin position="143"/>
        <end position="154"/>
    </location>
</feature>
<sequence length="693" mass="74059">MYMDILEQEVEALSAEVTRLRLMVHRVTQVMEAPIPGHHHHRHVDPLHVAQPPTATNSGDLADLQVTVDSYKQLLPLIQLLLAQQQQQQQRSGAKDTISEQRRKTSRHPRHKRRNRRPDSSCRTGSCSSPSGSGATSPRSRSQGSAAPSFTLASSHHHHNKPTSPVSHLKTGPARSSSSSSPQKSTVVKEDDQRVRLEPAVAQGSGQTPFADQRRTSAVSIHETSTQEEPPAANEQERALDSSTAMPMAELRSCSGATSLSESTRRRMYVMNASTVAKTQKKSTPATVSTAAASPHRQSATDTSRKLQRPPSEQETESRTALSQAEGMGYQSLSAPLPGDGMLHRFSESPLSSKRGSLHSSAWPHGSVANSIVHSEQGIYNYSALPSLYNSPALSHVLEDTLAGTKAAPVTGTPSWTPPQQDSSLQEKHKQPRLQMSALSYAPENASSSSDTSEESTGADAAERQNVLQTIISTPYRGGVILGVRQPISVQSLNSHSASVSTAVNMRGAGGQLTAAQAPSPDGCASTVSRTNLLPGLRPVSSESRGTTSSSSDDATFRHPRLHNPTEAHHRDSSFHNYSDASSSQDTGTRSSQRTPPDPAASQSHDPCDFASYALQHSVPQSLRQKDIDASPSSSQELLHSISPYQLAQSISLSASSVSRQGSIAAGGYYYGYNLAIGIPSQSSMASSPLADA</sequence>
<name>A0A088S2X4_LEIPA</name>
<feature type="compositionally biased region" description="Low complexity" evidence="1">
    <location>
        <begin position="541"/>
        <end position="552"/>
    </location>
</feature>
<dbReference type="VEuPathDB" id="TriTrypDB:LPAL13_350067300"/>
<reference evidence="2 3" key="1">
    <citation type="journal article" date="2015" name="Sci. Rep.">
        <title>The genome of Leishmania panamensis: insights into genomics of the L. (Viannia) subgenus.</title>
        <authorList>
            <person name="Llanes A."/>
            <person name="Restrepo C.M."/>
            <person name="Vecchio G.D."/>
            <person name="Anguizola F.J."/>
            <person name="Lleonart R."/>
        </authorList>
    </citation>
    <scope>NUCLEOTIDE SEQUENCE [LARGE SCALE GENOMIC DNA]</scope>
    <source>
        <strain evidence="2 3">MHOM/PA/94/PSC-1</strain>
    </source>
</reference>
<dbReference type="KEGG" id="lpan:LPMP_355880"/>
<accession>A0A088S2X4</accession>
<evidence type="ECO:0000313" key="3">
    <source>
        <dbReference type="Proteomes" id="UP000063063"/>
    </source>
</evidence>
<dbReference type="AlphaFoldDB" id="A0A088S2X4"/>
<dbReference type="eggNOG" id="ENOG502SI1C">
    <property type="taxonomic scope" value="Eukaryota"/>
</dbReference>
<feature type="compositionally biased region" description="Polar residues" evidence="1">
    <location>
        <begin position="412"/>
        <end position="424"/>
    </location>
</feature>
<feature type="region of interest" description="Disordered" evidence="1">
    <location>
        <begin position="442"/>
        <end position="461"/>
    </location>
</feature>
<feature type="region of interest" description="Disordered" evidence="1">
    <location>
        <begin position="275"/>
        <end position="360"/>
    </location>
</feature>
<feature type="compositionally biased region" description="Basic and acidic residues" evidence="1">
    <location>
        <begin position="564"/>
        <end position="574"/>
    </location>
</feature>
<feature type="compositionally biased region" description="Polar residues" evidence="1">
    <location>
        <begin position="349"/>
        <end position="360"/>
    </location>
</feature>
<feature type="region of interest" description="Disordered" evidence="1">
    <location>
        <begin position="89"/>
        <end position="246"/>
    </location>
</feature>